<comment type="caution">
    <text evidence="3">The sequence shown here is derived from an EMBL/GenBank/DDBJ whole genome shotgun (WGS) entry which is preliminary data.</text>
</comment>
<dbReference type="InterPro" id="IPR052920">
    <property type="entry name" value="DNA-binding_regulatory"/>
</dbReference>
<sequence length="310" mass="34563">MNKKTLIKRTALAVATSYMTLIGAGYTVYLLATGWSNKQKLAGRQASLEANTDIENEGFKHQEQVPWAIKTADGLTLRATFMPNVKATNKVAILAHGLHHSREQMIPYARLFMDAGYSVLMPDARAHGRSDGNVIGFGWLDRNDYQQWIDTVIANQGEQVNIVLMGISMGATTVMATSGQTLPHNVRAIVEDSGFRNVFQEGKFRLWHKYHVPSSVLMPIADDFAKRQAGYAFKDGDILAEVAKNHLPILVFHGAKDQTVPVGDAYELYARANEPKQLVIDDEAAHISSIRTQPSKYRQTLTDFLNRYVK</sequence>
<dbReference type="EMBL" id="AZFF01000007">
    <property type="protein sequence ID" value="KRL55009.1"/>
    <property type="molecule type" value="Genomic_DNA"/>
</dbReference>
<dbReference type="GO" id="GO:0016787">
    <property type="term" value="F:hydrolase activity"/>
    <property type="evidence" value="ECO:0007669"/>
    <property type="project" value="UniProtKB-KW"/>
</dbReference>
<dbReference type="RefSeq" id="WP_017260522.1">
    <property type="nucleotide sequence ID" value="NZ_AUAW01000007.1"/>
</dbReference>
<feature type="domain" description="Serine aminopeptidase S33" evidence="2">
    <location>
        <begin position="89"/>
        <end position="190"/>
    </location>
</feature>
<keyword evidence="1" id="KW-0812">Transmembrane</keyword>
<organism evidence="3 4">
    <name type="scientific">Furfurilactobacillus rossiae DSM 15814</name>
    <dbReference type="NCBI Taxonomy" id="1114972"/>
    <lineage>
        <taxon>Bacteria</taxon>
        <taxon>Bacillati</taxon>
        <taxon>Bacillota</taxon>
        <taxon>Bacilli</taxon>
        <taxon>Lactobacillales</taxon>
        <taxon>Lactobacillaceae</taxon>
        <taxon>Furfurilactobacillus</taxon>
    </lineage>
</organism>
<keyword evidence="1" id="KW-1133">Transmembrane helix</keyword>
<dbReference type="PANTHER" id="PTHR43358">
    <property type="entry name" value="ALPHA/BETA-HYDROLASE"/>
    <property type="match status" value="1"/>
</dbReference>
<keyword evidence="4" id="KW-1185">Reference proteome</keyword>
<dbReference type="eggNOG" id="COG1073">
    <property type="taxonomic scope" value="Bacteria"/>
</dbReference>
<dbReference type="PANTHER" id="PTHR43358:SF4">
    <property type="entry name" value="ALPHA_BETA HYDROLASE FOLD-1 DOMAIN-CONTAINING PROTEIN"/>
    <property type="match status" value="1"/>
</dbReference>
<feature type="transmembrane region" description="Helical" evidence="1">
    <location>
        <begin position="12"/>
        <end position="32"/>
    </location>
</feature>
<dbReference type="InterPro" id="IPR029058">
    <property type="entry name" value="AB_hydrolase_fold"/>
</dbReference>
<dbReference type="Proteomes" id="UP000051999">
    <property type="component" value="Unassembled WGS sequence"/>
</dbReference>
<proteinExistence type="predicted"/>
<name>A0A0R1REI6_9LACO</name>
<keyword evidence="3" id="KW-0378">Hydrolase</keyword>
<accession>A0A0R1REI6</accession>
<gene>
    <name evidence="3" type="ORF">FD35_GL002462</name>
</gene>
<reference evidence="3 4" key="1">
    <citation type="journal article" date="2015" name="Genome Announc.">
        <title>Expanding the biotechnology potential of lactobacilli through comparative genomics of 213 strains and associated genera.</title>
        <authorList>
            <person name="Sun Z."/>
            <person name="Harris H.M."/>
            <person name="McCann A."/>
            <person name="Guo C."/>
            <person name="Argimon S."/>
            <person name="Zhang W."/>
            <person name="Yang X."/>
            <person name="Jeffery I.B."/>
            <person name="Cooney J.C."/>
            <person name="Kagawa T.F."/>
            <person name="Liu W."/>
            <person name="Song Y."/>
            <person name="Salvetti E."/>
            <person name="Wrobel A."/>
            <person name="Rasinkangas P."/>
            <person name="Parkhill J."/>
            <person name="Rea M.C."/>
            <person name="O'Sullivan O."/>
            <person name="Ritari J."/>
            <person name="Douillard F.P."/>
            <person name="Paul Ross R."/>
            <person name="Yang R."/>
            <person name="Briner A.E."/>
            <person name="Felis G.E."/>
            <person name="de Vos W.M."/>
            <person name="Barrangou R."/>
            <person name="Klaenhammer T.R."/>
            <person name="Caufield P.W."/>
            <person name="Cui Y."/>
            <person name="Zhang H."/>
            <person name="O'Toole P.W."/>
        </authorList>
    </citation>
    <scope>NUCLEOTIDE SEQUENCE [LARGE SCALE GENOMIC DNA]</scope>
    <source>
        <strain evidence="3 4">DSM 15814</strain>
    </source>
</reference>
<keyword evidence="1" id="KW-0472">Membrane</keyword>
<dbReference type="Pfam" id="PF12146">
    <property type="entry name" value="Hydrolase_4"/>
    <property type="match status" value="1"/>
</dbReference>
<dbReference type="AlphaFoldDB" id="A0A0R1REI6"/>
<dbReference type="PATRIC" id="fig|1114972.6.peg.2525"/>
<evidence type="ECO:0000313" key="3">
    <source>
        <dbReference type="EMBL" id="KRL55009.1"/>
    </source>
</evidence>
<protein>
    <submittedName>
        <fullName evidence="3">Cell surface hydrolase, membrane-bound</fullName>
    </submittedName>
</protein>
<dbReference type="InterPro" id="IPR022742">
    <property type="entry name" value="Hydrolase_4"/>
</dbReference>
<dbReference type="STRING" id="1114972.FD35_GL002462"/>
<evidence type="ECO:0000259" key="2">
    <source>
        <dbReference type="Pfam" id="PF12146"/>
    </source>
</evidence>
<dbReference type="OrthoDB" id="9776685at2"/>
<dbReference type="Gene3D" id="3.40.50.1820">
    <property type="entry name" value="alpha/beta hydrolase"/>
    <property type="match status" value="1"/>
</dbReference>
<evidence type="ECO:0000256" key="1">
    <source>
        <dbReference type="SAM" id="Phobius"/>
    </source>
</evidence>
<evidence type="ECO:0000313" key="4">
    <source>
        <dbReference type="Proteomes" id="UP000051999"/>
    </source>
</evidence>
<dbReference type="SUPFAM" id="SSF53474">
    <property type="entry name" value="alpha/beta-Hydrolases"/>
    <property type="match status" value="1"/>
</dbReference>